<sequence length="197" mass="21535">MEPHMGALREARHLMRPQHRTAGAWILSFVDVVFVAAAAYLCWTLVWCGGPFERMGWIFPAFFVGPPLLLVGAVYFGVCAARGRQVAAPIAAVAAVIALSMLLIGTNVLQKVRWANARAEVLAVADHPPARGEAQHRWIGSYPATVQTNASGTVLIKFDRSWDGLLYVPSGMEAPDRGGDSGIGPEVMPRWWYYDTD</sequence>
<accession>A0ABM7HSY5</accession>
<keyword evidence="1" id="KW-0472">Membrane</keyword>
<feature type="transmembrane region" description="Helical" evidence="1">
    <location>
        <begin position="21"/>
        <end position="46"/>
    </location>
</feature>
<gene>
    <name evidence="2" type="ORF">MMAGJ_29560</name>
</gene>
<evidence type="ECO:0000256" key="1">
    <source>
        <dbReference type="SAM" id="Phobius"/>
    </source>
</evidence>
<evidence type="ECO:0000313" key="2">
    <source>
        <dbReference type="EMBL" id="BBX33674.1"/>
    </source>
</evidence>
<proteinExistence type="predicted"/>
<dbReference type="Proteomes" id="UP000465622">
    <property type="component" value="Chromosome"/>
</dbReference>
<reference evidence="2 3" key="1">
    <citation type="journal article" date="2019" name="Emerg. Microbes Infect.">
        <title>Comprehensive subspecies identification of 175 nontuberculous mycobacteria species based on 7547 genomic profiles.</title>
        <authorList>
            <person name="Matsumoto Y."/>
            <person name="Kinjo T."/>
            <person name="Motooka D."/>
            <person name="Nabeya D."/>
            <person name="Jung N."/>
            <person name="Uechi K."/>
            <person name="Horii T."/>
            <person name="Iida T."/>
            <person name="Fujita J."/>
            <person name="Nakamura S."/>
        </authorList>
    </citation>
    <scope>NUCLEOTIDE SEQUENCE [LARGE SCALE GENOMIC DNA]</scope>
    <source>
        <strain evidence="2 3">JCM 12375</strain>
    </source>
</reference>
<dbReference type="EMBL" id="AP022567">
    <property type="protein sequence ID" value="BBX33674.1"/>
    <property type="molecule type" value="Genomic_DNA"/>
</dbReference>
<keyword evidence="3" id="KW-1185">Reference proteome</keyword>
<feature type="transmembrane region" description="Helical" evidence="1">
    <location>
        <begin position="90"/>
        <end position="109"/>
    </location>
</feature>
<keyword evidence="1" id="KW-1133">Transmembrane helix</keyword>
<keyword evidence="1" id="KW-0812">Transmembrane</keyword>
<feature type="transmembrane region" description="Helical" evidence="1">
    <location>
        <begin position="58"/>
        <end position="78"/>
    </location>
</feature>
<organism evidence="2 3">
    <name type="scientific">Mycolicibacterium mageritense</name>
    <name type="common">Mycobacterium mageritense</name>
    <dbReference type="NCBI Taxonomy" id="53462"/>
    <lineage>
        <taxon>Bacteria</taxon>
        <taxon>Bacillati</taxon>
        <taxon>Actinomycetota</taxon>
        <taxon>Actinomycetes</taxon>
        <taxon>Mycobacteriales</taxon>
        <taxon>Mycobacteriaceae</taxon>
        <taxon>Mycolicibacterium</taxon>
    </lineage>
</organism>
<name>A0ABM7HSY5_MYCME</name>
<evidence type="ECO:0000313" key="3">
    <source>
        <dbReference type="Proteomes" id="UP000465622"/>
    </source>
</evidence>
<protein>
    <submittedName>
        <fullName evidence="2">Uncharacterized protein</fullName>
    </submittedName>
</protein>